<dbReference type="InterPro" id="IPR016162">
    <property type="entry name" value="Ald_DH_N"/>
</dbReference>
<dbReference type="Gene3D" id="3.40.605.10">
    <property type="entry name" value="Aldehyde Dehydrogenase, Chain A, domain 1"/>
    <property type="match status" value="1"/>
</dbReference>
<organism evidence="2 3">
    <name type="scientific">Clitoria ternatea</name>
    <name type="common">Butterfly pea</name>
    <dbReference type="NCBI Taxonomy" id="43366"/>
    <lineage>
        <taxon>Eukaryota</taxon>
        <taxon>Viridiplantae</taxon>
        <taxon>Streptophyta</taxon>
        <taxon>Embryophyta</taxon>
        <taxon>Tracheophyta</taxon>
        <taxon>Spermatophyta</taxon>
        <taxon>Magnoliopsida</taxon>
        <taxon>eudicotyledons</taxon>
        <taxon>Gunneridae</taxon>
        <taxon>Pentapetalae</taxon>
        <taxon>rosids</taxon>
        <taxon>fabids</taxon>
        <taxon>Fabales</taxon>
        <taxon>Fabaceae</taxon>
        <taxon>Papilionoideae</taxon>
        <taxon>50 kb inversion clade</taxon>
        <taxon>NPAAA clade</taxon>
        <taxon>indigoferoid/millettioid clade</taxon>
        <taxon>Phaseoleae</taxon>
        <taxon>Clitoria</taxon>
    </lineage>
</organism>
<dbReference type="Proteomes" id="UP001359559">
    <property type="component" value="Unassembled WGS sequence"/>
</dbReference>
<comment type="caution">
    <text evidence="2">The sequence shown here is derived from an EMBL/GenBank/DDBJ whole genome shotgun (WGS) entry which is preliminary data.</text>
</comment>
<sequence>MAKQVVFDSEVASGMVKDMRATFDSGNTRSYGWRCSQLKALIKLSEDHEQDIVRALHSDLSKSETEAFLQEVTLTLTLQIRILIFIQAFVRTHNLETE</sequence>
<evidence type="ECO:0000313" key="2">
    <source>
        <dbReference type="EMBL" id="KAK7301402.1"/>
    </source>
</evidence>
<dbReference type="GO" id="GO:0004029">
    <property type="term" value="F:aldehyde dehydrogenase (NAD+) activity"/>
    <property type="evidence" value="ECO:0007669"/>
    <property type="project" value="TreeGrafter"/>
</dbReference>
<accession>A0AAN9JP69</accession>
<protein>
    <submittedName>
        <fullName evidence="2">Uncharacterized protein</fullName>
    </submittedName>
</protein>
<dbReference type="InterPro" id="IPR012394">
    <property type="entry name" value="Aldehyde_DH_NAD(P)"/>
</dbReference>
<name>A0AAN9JP69_CLITE</name>
<dbReference type="InterPro" id="IPR016161">
    <property type="entry name" value="Ald_DH/histidinol_DH"/>
</dbReference>
<dbReference type="AlphaFoldDB" id="A0AAN9JP69"/>
<dbReference type="GO" id="GO:0006081">
    <property type="term" value="P:aldehyde metabolic process"/>
    <property type="evidence" value="ECO:0007669"/>
    <property type="project" value="InterPro"/>
</dbReference>
<keyword evidence="3" id="KW-1185">Reference proteome</keyword>
<keyword evidence="1" id="KW-0560">Oxidoreductase</keyword>
<dbReference type="PANTHER" id="PTHR43570">
    <property type="entry name" value="ALDEHYDE DEHYDROGENASE"/>
    <property type="match status" value="1"/>
</dbReference>
<evidence type="ECO:0000256" key="1">
    <source>
        <dbReference type="ARBA" id="ARBA00023002"/>
    </source>
</evidence>
<evidence type="ECO:0000313" key="3">
    <source>
        <dbReference type="Proteomes" id="UP001359559"/>
    </source>
</evidence>
<reference evidence="2 3" key="1">
    <citation type="submission" date="2024-01" db="EMBL/GenBank/DDBJ databases">
        <title>The genomes of 5 underutilized Papilionoideae crops provide insights into root nodulation and disease resistance.</title>
        <authorList>
            <person name="Yuan L."/>
        </authorList>
    </citation>
    <scope>NUCLEOTIDE SEQUENCE [LARGE SCALE GENOMIC DNA]</scope>
    <source>
        <strain evidence="2">LY-2023</strain>
        <tissue evidence="2">Leaf</tissue>
    </source>
</reference>
<dbReference type="GO" id="GO:0005737">
    <property type="term" value="C:cytoplasm"/>
    <property type="evidence" value="ECO:0007669"/>
    <property type="project" value="TreeGrafter"/>
</dbReference>
<dbReference type="SUPFAM" id="SSF53720">
    <property type="entry name" value="ALDH-like"/>
    <property type="match status" value="1"/>
</dbReference>
<proteinExistence type="predicted"/>
<dbReference type="EMBL" id="JAYKXN010000003">
    <property type="protein sequence ID" value="KAK7301402.1"/>
    <property type="molecule type" value="Genomic_DNA"/>
</dbReference>
<dbReference type="PANTHER" id="PTHR43570:SF16">
    <property type="entry name" value="ALDEHYDE DEHYDROGENASE TYPE III, ISOFORM Q"/>
    <property type="match status" value="1"/>
</dbReference>
<gene>
    <name evidence="2" type="ORF">RJT34_12265</name>
</gene>